<dbReference type="SUPFAM" id="SSF53774">
    <property type="entry name" value="Glutaminase/Asparaginase"/>
    <property type="match status" value="1"/>
</dbReference>
<sequence length="163" mass="17776">MIGLIITGGTLDKDYDAVSGELVFPGTCVPDMLQQGRVSHPVQLQVILQKDSLELTDMDRQRIADACAKHPARQLVITHGTDTMVETARVLAQDVRLHDKTLVLTGAMRPFRLGKSDALFNLGAALMAVQLATPGVWISMQGELFPWHGVRKDRTAGRFVAAS</sequence>
<dbReference type="InterPro" id="IPR037152">
    <property type="entry name" value="L-asparaginase_N_sf"/>
</dbReference>
<dbReference type="GO" id="GO:0004067">
    <property type="term" value="F:asparaginase activity"/>
    <property type="evidence" value="ECO:0007669"/>
    <property type="project" value="UniProtKB-UniRule"/>
</dbReference>
<evidence type="ECO:0000256" key="1">
    <source>
        <dbReference type="PIRSR" id="PIRSR001220-1"/>
    </source>
</evidence>
<accession>A0A1N6FGB5</accession>
<feature type="domain" description="L-asparaginase N-terminal" evidence="3">
    <location>
        <begin position="2"/>
        <end position="155"/>
    </location>
</feature>
<keyword evidence="2" id="KW-0472">Membrane</keyword>
<dbReference type="InterPro" id="IPR006034">
    <property type="entry name" value="Asparaginase/glutaminase-like"/>
</dbReference>
<evidence type="ECO:0000256" key="2">
    <source>
        <dbReference type="SAM" id="Phobius"/>
    </source>
</evidence>
<dbReference type="OrthoDB" id="9788068at2"/>
<keyword evidence="5" id="KW-1185">Reference proteome</keyword>
<dbReference type="STRING" id="364032.SAMN05443662_1068"/>
<evidence type="ECO:0000313" key="4">
    <source>
        <dbReference type="EMBL" id="SIN94294.1"/>
    </source>
</evidence>
<keyword evidence="2" id="KW-1133">Transmembrane helix</keyword>
<dbReference type="RefSeq" id="WP_074201337.1">
    <property type="nucleotide sequence ID" value="NZ_FSRE01000002.1"/>
</dbReference>
<dbReference type="Proteomes" id="UP000198461">
    <property type="component" value="Unassembled WGS sequence"/>
</dbReference>
<dbReference type="PANTHER" id="PTHR11707">
    <property type="entry name" value="L-ASPARAGINASE"/>
    <property type="match status" value="1"/>
</dbReference>
<feature type="transmembrane region" description="Helical" evidence="2">
    <location>
        <begin position="118"/>
        <end position="138"/>
    </location>
</feature>
<evidence type="ECO:0000313" key="5">
    <source>
        <dbReference type="Proteomes" id="UP000198461"/>
    </source>
</evidence>
<dbReference type="EMBL" id="FSRE01000002">
    <property type="protein sequence ID" value="SIN94294.1"/>
    <property type="molecule type" value="Genomic_DNA"/>
</dbReference>
<organism evidence="4 5">
    <name type="scientific">Sulfurivirga caldicuralii</name>
    <dbReference type="NCBI Taxonomy" id="364032"/>
    <lineage>
        <taxon>Bacteria</taxon>
        <taxon>Pseudomonadati</taxon>
        <taxon>Pseudomonadota</taxon>
        <taxon>Gammaproteobacteria</taxon>
        <taxon>Thiotrichales</taxon>
        <taxon>Piscirickettsiaceae</taxon>
        <taxon>Sulfurivirga</taxon>
    </lineage>
</organism>
<dbReference type="Pfam" id="PF00710">
    <property type="entry name" value="Asparaginase"/>
    <property type="match status" value="1"/>
</dbReference>
<dbReference type="PIRSF" id="PIRSF001220">
    <property type="entry name" value="L-ASNase_gatD"/>
    <property type="match status" value="1"/>
</dbReference>
<dbReference type="PROSITE" id="PS51732">
    <property type="entry name" value="ASN_GLN_ASE_3"/>
    <property type="match status" value="1"/>
</dbReference>
<dbReference type="AlphaFoldDB" id="A0A1N6FGB5"/>
<evidence type="ECO:0000259" key="3">
    <source>
        <dbReference type="Pfam" id="PF00710"/>
    </source>
</evidence>
<gene>
    <name evidence="4" type="ORF">SAMN05443662_1068</name>
</gene>
<dbReference type="PRINTS" id="PR00139">
    <property type="entry name" value="ASNGLNASE"/>
</dbReference>
<dbReference type="Gene3D" id="3.40.50.1170">
    <property type="entry name" value="L-asparaginase, N-terminal domain"/>
    <property type="match status" value="1"/>
</dbReference>
<name>A0A1N6FGB5_9GAMM</name>
<dbReference type="PANTHER" id="PTHR11707:SF28">
    <property type="entry name" value="60 KDA LYSOPHOSPHOLIPASE"/>
    <property type="match status" value="1"/>
</dbReference>
<dbReference type="InterPro" id="IPR027474">
    <property type="entry name" value="L-asparaginase_N"/>
</dbReference>
<reference evidence="4 5" key="1">
    <citation type="submission" date="2016-11" db="EMBL/GenBank/DDBJ databases">
        <authorList>
            <person name="Jaros S."/>
            <person name="Januszkiewicz K."/>
            <person name="Wedrychowicz H."/>
        </authorList>
    </citation>
    <scope>NUCLEOTIDE SEQUENCE [LARGE SCALE GENOMIC DNA]</scope>
    <source>
        <strain evidence="4 5">DSM 17737</strain>
    </source>
</reference>
<keyword evidence="2" id="KW-0812">Transmembrane</keyword>
<proteinExistence type="predicted"/>
<dbReference type="PIRSF" id="PIRSF500176">
    <property type="entry name" value="L_ASNase"/>
    <property type="match status" value="1"/>
</dbReference>
<dbReference type="InterPro" id="IPR036152">
    <property type="entry name" value="Asp/glu_Ase-like_sf"/>
</dbReference>
<protein>
    <submittedName>
        <fullName evidence="4">L-asparaginase</fullName>
    </submittedName>
</protein>
<feature type="active site" description="O-isoaspartyl threonine intermediate" evidence="1">
    <location>
        <position position="10"/>
    </location>
</feature>